<protein>
    <submittedName>
        <fullName evidence="2">Uncharacterized protein</fullName>
    </submittedName>
</protein>
<keyword evidence="1" id="KW-0472">Membrane</keyword>
<organism evidence="2">
    <name type="scientific">marine sediment metagenome</name>
    <dbReference type="NCBI Taxonomy" id="412755"/>
    <lineage>
        <taxon>unclassified sequences</taxon>
        <taxon>metagenomes</taxon>
        <taxon>ecological metagenomes</taxon>
    </lineage>
</organism>
<evidence type="ECO:0000256" key="1">
    <source>
        <dbReference type="SAM" id="Phobius"/>
    </source>
</evidence>
<comment type="caution">
    <text evidence="2">The sequence shown here is derived from an EMBL/GenBank/DDBJ whole genome shotgun (WGS) entry which is preliminary data.</text>
</comment>
<dbReference type="EMBL" id="LAZR01022706">
    <property type="protein sequence ID" value="KKL80945.1"/>
    <property type="molecule type" value="Genomic_DNA"/>
</dbReference>
<name>A0A0F9HH15_9ZZZZ</name>
<feature type="transmembrane region" description="Helical" evidence="1">
    <location>
        <begin position="24"/>
        <end position="42"/>
    </location>
</feature>
<accession>A0A0F9HH15</accession>
<keyword evidence="1" id="KW-1133">Transmembrane helix</keyword>
<gene>
    <name evidence="2" type="ORF">LCGC14_1999720</name>
</gene>
<dbReference type="AlphaFoldDB" id="A0A0F9HH15"/>
<evidence type="ECO:0000313" key="2">
    <source>
        <dbReference type="EMBL" id="KKL80945.1"/>
    </source>
</evidence>
<keyword evidence="1" id="KW-0812">Transmembrane</keyword>
<reference evidence="2" key="1">
    <citation type="journal article" date="2015" name="Nature">
        <title>Complex archaea that bridge the gap between prokaryotes and eukaryotes.</title>
        <authorList>
            <person name="Spang A."/>
            <person name="Saw J.H."/>
            <person name="Jorgensen S.L."/>
            <person name="Zaremba-Niedzwiedzka K."/>
            <person name="Martijn J."/>
            <person name="Lind A.E."/>
            <person name="van Eijk R."/>
            <person name="Schleper C."/>
            <person name="Guy L."/>
            <person name="Ettema T.J."/>
        </authorList>
    </citation>
    <scope>NUCLEOTIDE SEQUENCE</scope>
</reference>
<proteinExistence type="predicted"/>
<sequence length="54" mass="5733">MSSSASISPGRFATIFNNIKQNKLFEMVVIGVILFSALVIGAKTYDIPASALTV</sequence>
<feature type="non-terminal residue" evidence="2">
    <location>
        <position position="54"/>
    </location>
</feature>